<dbReference type="AlphaFoldDB" id="Q9JK27"/>
<reference evidence="2" key="1">
    <citation type="journal article" date="1999" name="Immunogenetics">
        <title>Differential gene expression in CD3epsilon- and RAG1-deficient thymuses: definition of a set of genes potentially involved in thymocyte maturation.</title>
        <authorList>
            <person name="Carrier A."/>
            <person name="Nguyen C."/>
            <person name="Victorero G."/>
            <person name="Granjeaud S."/>
            <person name="Rocha D."/>
            <person name="Bernard K."/>
            <person name="Miazek A."/>
            <person name="Ferrier P."/>
            <person name="Malissen M."/>
            <person name="Naquet P."/>
            <person name="Malissen B."/>
            <person name="Jordan B.R."/>
        </authorList>
    </citation>
    <scope>NUCLEOTIDE SEQUENCE</scope>
</reference>
<feature type="compositionally biased region" description="Basic and acidic residues" evidence="1">
    <location>
        <begin position="1"/>
        <end position="10"/>
    </location>
</feature>
<protein>
    <submittedName>
        <fullName evidence="2">Uncharacterized protein</fullName>
    </submittedName>
</protein>
<organism evidence="2">
    <name type="scientific">Mus musculus</name>
    <name type="common">Mouse</name>
    <dbReference type="NCBI Taxonomy" id="10090"/>
    <lineage>
        <taxon>Eukaryota</taxon>
        <taxon>Metazoa</taxon>
        <taxon>Chordata</taxon>
        <taxon>Craniata</taxon>
        <taxon>Vertebrata</taxon>
        <taxon>Euteleostomi</taxon>
        <taxon>Mammalia</taxon>
        <taxon>Eutheria</taxon>
        <taxon>Euarchontoglires</taxon>
        <taxon>Glires</taxon>
        <taxon>Rodentia</taxon>
        <taxon>Myomorpha</taxon>
        <taxon>Muroidea</taxon>
        <taxon>Muridae</taxon>
        <taxon>Murinae</taxon>
        <taxon>Mus</taxon>
        <taxon>Mus</taxon>
    </lineage>
</organism>
<evidence type="ECO:0000313" key="3">
    <source>
        <dbReference type="MGI" id="MGI:1915727"/>
    </source>
</evidence>
<feature type="compositionally biased region" description="Basic and acidic residues" evidence="1">
    <location>
        <begin position="33"/>
        <end position="61"/>
    </location>
</feature>
<dbReference type="MGI" id="MGI:1915727">
    <property type="gene designation" value="Rmnd5a"/>
</dbReference>
<feature type="non-terminal residue" evidence="2">
    <location>
        <position position="1"/>
    </location>
</feature>
<dbReference type="AGR" id="MGI:1915727"/>
<accession>Q9JK27</accession>
<proteinExistence type="evidence at transcript level"/>
<evidence type="ECO:0000256" key="1">
    <source>
        <dbReference type="SAM" id="MobiDB-lite"/>
    </source>
</evidence>
<dbReference type="EMBL" id="AJ237586">
    <property type="protein sequence ID" value="CAB66384.1"/>
    <property type="molecule type" value="mRNA"/>
</dbReference>
<sequence>GTRFPHERVKGFQIPQSRVSDEVLSDGNLSQKKGREREGSEWEERVGKRGGRERTGVRECGGEGVHSCRIRHEAGPPVLGISLMASCEAHETLTSV</sequence>
<evidence type="ECO:0000313" key="2">
    <source>
        <dbReference type="EMBL" id="CAB66384.1"/>
    </source>
</evidence>
<name>Q9JK27_MOUSE</name>
<gene>
    <name evidence="3" type="primary">Rmnd5a</name>
</gene>
<feature type="region of interest" description="Disordered" evidence="1">
    <location>
        <begin position="1"/>
        <end position="61"/>
    </location>
</feature>